<feature type="domain" description="GmrSD restriction endonucleases N-terminal" evidence="1">
    <location>
        <begin position="20"/>
        <end position="239"/>
    </location>
</feature>
<dbReference type="EMBL" id="FUXL01000014">
    <property type="protein sequence ID" value="SKA31633.1"/>
    <property type="molecule type" value="Genomic_DNA"/>
</dbReference>
<dbReference type="RefSeq" id="WP_078709665.1">
    <property type="nucleotide sequence ID" value="NZ_FUXL01000014.1"/>
</dbReference>
<accession>A0A1T4STY5</accession>
<dbReference type="Proteomes" id="UP000190135">
    <property type="component" value="Unassembled WGS sequence"/>
</dbReference>
<dbReference type="STRING" id="1365950.SAMN05428963_11438"/>
<dbReference type="PANTHER" id="PTHR37292">
    <property type="entry name" value="VNG6097C"/>
    <property type="match status" value="1"/>
</dbReference>
<dbReference type="AlphaFoldDB" id="A0A1T4STY5"/>
<dbReference type="OrthoDB" id="9798761at2"/>
<sequence>MTINAQNRTLPDWFTRIRLLQTRLPRFQRFEAWDHSNVTQMFNTILRGLPLGATLVLEIGNEEPFLSRPIKGAPTTGERATEHLLDGQQRLTALWRGLHNNYEERTFFLYLREEEETDMPYFIDSVARWKKEGDTDRRPFWANEIKDLWQRRMIPLDLCAPGDEASRQFKDWIRVAVPDANEREDIIEIRNKVAMIFATFNLPYLSLPVTTNKDTALDVFIKMNTSAAPLSRYDIVVAQVEAAMGESLHDLIAKAKQECPTIDIYYPIEELTLYASALLQGRPPSSATYFMKDFGKELLANWQTLVRGMKRTAEFLEEERVFDAARLPTDVAVPVLVALWAVAPQALDPAGQARTTIRKYFWRAAFSDRYERATGSRALVDFTELKPLVTGEDSSSQTPAIFDDELHPLPPEQELLAVGWPKKKERLARAILAAALRNGGWDLADGSAVTRANLASREYHHLFPVALLRDRKQRSNGEIYRALNCALVTWQTNRNISDSEPERYLAQRRDANTLGDEEVKARLTSHLIPYDELIGGDYDAFLKKRAQLVHAKLTTLCSGGAA</sequence>
<evidence type="ECO:0000313" key="2">
    <source>
        <dbReference type="EMBL" id="SKA31633.1"/>
    </source>
</evidence>
<proteinExistence type="predicted"/>
<keyword evidence="3" id="KW-1185">Reference proteome</keyword>
<reference evidence="2 3" key="1">
    <citation type="submission" date="2017-02" db="EMBL/GenBank/DDBJ databases">
        <authorList>
            <person name="Peterson S.W."/>
        </authorList>
    </citation>
    <scope>NUCLEOTIDE SEQUENCE [LARGE SCALE GENOMIC DNA]</scope>
    <source>
        <strain evidence="2 3">USBA 369</strain>
    </source>
</reference>
<dbReference type="Pfam" id="PF03235">
    <property type="entry name" value="GmrSD_N"/>
    <property type="match status" value="1"/>
</dbReference>
<name>A0A1T4STY5_9HYPH</name>
<evidence type="ECO:0000259" key="1">
    <source>
        <dbReference type="Pfam" id="PF03235"/>
    </source>
</evidence>
<organism evidence="2 3">
    <name type="scientific">Consotaella salsifontis</name>
    <dbReference type="NCBI Taxonomy" id="1365950"/>
    <lineage>
        <taxon>Bacteria</taxon>
        <taxon>Pseudomonadati</taxon>
        <taxon>Pseudomonadota</taxon>
        <taxon>Alphaproteobacteria</taxon>
        <taxon>Hyphomicrobiales</taxon>
        <taxon>Aurantimonadaceae</taxon>
        <taxon>Consotaella</taxon>
    </lineage>
</organism>
<dbReference type="PANTHER" id="PTHR37292:SF2">
    <property type="entry name" value="DUF262 DOMAIN-CONTAINING PROTEIN"/>
    <property type="match status" value="1"/>
</dbReference>
<gene>
    <name evidence="2" type="ORF">SAMN05428963_11438</name>
</gene>
<dbReference type="InterPro" id="IPR004919">
    <property type="entry name" value="GmrSD_N"/>
</dbReference>
<protein>
    <recommendedName>
        <fullName evidence="1">GmrSD restriction endonucleases N-terminal domain-containing protein</fullName>
    </recommendedName>
</protein>
<evidence type="ECO:0000313" key="3">
    <source>
        <dbReference type="Proteomes" id="UP000190135"/>
    </source>
</evidence>